<keyword evidence="3" id="KW-0328">Glycosyltransferase</keyword>
<proteinExistence type="inferred from homology"/>
<keyword evidence="7" id="KW-1185">Reference proteome</keyword>
<dbReference type="RefSeq" id="WP_136425346.1">
    <property type="nucleotide sequence ID" value="NZ_SSSN01000014.1"/>
</dbReference>
<feature type="domain" description="Glycosyltransferase 2-like" evidence="5">
    <location>
        <begin position="64"/>
        <end position="122"/>
    </location>
</feature>
<dbReference type="Pfam" id="PF00535">
    <property type="entry name" value="Glycos_transf_2"/>
    <property type="match status" value="1"/>
</dbReference>
<keyword evidence="4 6" id="KW-0808">Transferase</keyword>
<evidence type="ECO:0000259" key="5">
    <source>
        <dbReference type="Pfam" id="PF00535"/>
    </source>
</evidence>
<dbReference type="CDD" id="cd00761">
    <property type="entry name" value="Glyco_tranf_GTA_type"/>
    <property type="match status" value="1"/>
</dbReference>
<dbReference type="GO" id="GO:0016757">
    <property type="term" value="F:glycosyltransferase activity"/>
    <property type="evidence" value="ECO:0007669"/>
    <property type="project" value="UniProtKB-KW"/>
</dbReference>
<protein>
    <submittedName>
        <fullName evidence="6">Glycosyltransferase</fullName>
    </submittedName>
</protein>
<dbReference type="PANTHER" id="PTHR43179:SF12">
    <property type="entry name" value="GALACTOFURANOSYLTRANSFERASE GLFT2"/>
    <property type="match status" value="1"/>
</dbReference>
<evidence type="ECO:0000256" key="3">
    <source>
        <dbReference type="ARBA" id="ARBA00022676"/>
    </source>
</evidence>
<organism evidence="6 7">
    <name type="scientific">Orlajensenia flava</name>
    <dbReference type="NCBI Taxonomy" id="2565934"/>
    <lineage>
        <taxon>Bacteria</taxon>
        <taxon>Bacillati</taxon>
        <taxon>Actinomycetota</taxon>
        <taxon>Actinomycetes</taxon>
        <taxon>Micrococcales</taxon>
        <taxon>Microbacteriaceae</taxon>
        <taxon>Orlajensenia</taxon>
    </lineage>
</organism>
<accession>A0A4S4FJ24</accession>
<dbReference type="InterPro" id="IPR029044">
    <property type="entry name" value="Nucleotide-diphossugar_trans"/>
</dbReference>
<name>A0A4S4FJ24_9MICO</name>
<dbReference type="SUPFAM" id="SSF53448">
    <property type="entry name" value="Nucleotide-diphospho-sugar transferases"/>
    <property type="match status" value="1"/>
</dbReference>
<evidence type="ECO:0000313" key="7">
    <source>
        <dbReference type="Proteomes" id="UP000307380"/>
    </source>
</evidence>
<reference evidence="6 7" key="1">
    <citation type="submission" date="2019-04" db="EMBL/GenBank/DDBJ databases">
        <authorList>
            <person name="Jiang L."/>
        </authorList>
    </citation>
    <scope>NUCLEOTIDE SEQUENCE [LARGE SCALE GENOMIC DNA]</scope>
    <source>
        <strain evidence="6 7">YIM 131861</strain>
    </source>
</reference>
<evidence type="ECO:0000256" key="1">
    <source>
        <dbReference type="ARBA" id="ARBA00004776"/>
    </source>
</evidence>
<dbReference type="InterPro" id="IPR001173">
    <property type="entry name" value="Glyco_trans_2-like"/>
</dbReference>
<comment type="caution">
    <text evidence="6">The sequence shown here is derived from an EMBL/GenBank/DDBJ whole genome shotgun (WGS) entry which is preliminary data.</text>
</comment>
<dbReference type="EMBL" id="SSSN01000014">
    <property type="protein sequence ID" value="THG30380.1"/>
    <property type="molecule type" value="Genomic_DNA"/>
</dbReference>
<dbReference type="AlphaFoldDB" id="A0A4S4FJ24"/>
<evidence type="ECO:0000256" key="2">
    <source>
        <dbReference type="ARBA" id="ARBA00006739"/>
    </source>
</evidence>
<dbReference type="Gene3D" id="3.90.550.10">
    <property type="entry name" value="Spore Coat Polysaccharide Biosynthesis Protein SpsA, Chain A"/>
    <property type="match status" value="1"/>
</dbReference>
<sequence>MTQRAAASRAVITLCSAPRSGHLRRQLHSLEGVADLRTIVVWIGDDEPPALPADDVLRVPPGRAGLRLAAARNAGADRAVDTGASVLVFLDADCLAAPDLVDRYAAAARAHPDAVLCGPVTYLEPGADPELLGELTRPHPARPAPPPGDVVLAGADDYVLFWSLSFALTSDRWTSGPRFDERFEGYGGEDTDFAFGLREAGIPLAWVGGAHAYHQYHPTSSPPWQHLDDILRNGRLFAERWGRWPMDGWIAAFAERGAISWVDGSWVKASADAVPPDPATHPPR</sequence>
<evidence type="ECO:0000313" key="6">
    <source>
        <dbReference type="EMBL" id="THG30380.1"/>
    </source>
</evidence>
<dbReference type="PANTHER" id="PTHR43179">
    <property type="entry name" value="RHAMNOSYLTRANSFERASE WBBL"/>
    <property type="match status" value="1"/>
</dbReference>
<dbReference type="Proteomes" id="UP000307380">
    <property type="component" value="Unassembled WGS sequence"/>
</dbReference>
<comment type="similarity">
    <text evidence="2">Belongs to the glycosyltransferase 2 family.</text>
</comment>
<dbReference type="OrthoDB" id="6653642at2"/>
<gene>
    <name evidence="6" type="ORF">E6C70_15165</name>
</gene>
<comment type="pathway">
    <text evidence="1">Cell wall biogenesis; cell wall polysaccharide biosynthesis.</text>
</comment>
<evidence type="ECO:0000256" key="4">
    <source>
        <dbReference type="ARBA" id="ARBA00022679"/>
    </source>
</evidence>